<dbReference type="EMBL" id="KL197717">
    <property type="protein sequence ID" value="KDQ58347.1"/>
    <property type="molecule type" value="Genomic_DNA"/>
</dbReference>
<dbReference type="HOGENOM" id="CLU_1156541_0_0_1"/>
<gene>
    <name evidence="1" type="ORF">JAAARDRAFT_665145</name>
</gene>
<keyword evidence="2" id="KW-1185">Reference proteome</keyword>
<evidence type="ECO:0000313" key="1">
    <source>
        <dbReference type="EMBL" id="KDQ58347.1"/>
    </source>
</evidence>
<evidence type="ECO:0000313" key="2">
    <source>
        <dbReference type="Proteomes" id="UP000027265"/>
    </source>
</evidence>
<protein>
    <submittedName>
        <fullName evidence="1">Uncharacterized protein</fullName>
    </submittedName>
</protein>
<sequence>MFEVHEDQRRLTFIRGCVFIACPMRRPWIYCIRLHNFWATLRLFVRLLRVGAQEDWLETVHVRIRLTAQRCSREDINTIYLPSLWLTDPENPFPGQRYRTRRVRTFLAEWTRWYLDMQFLSRARVNCHIHLSPTSLLNLFLLAVPLGLASGIPRLLQPLMSLLVIVSPRIKLLRKPTISNSSLCAARLSFYHRSAVDHHRVTRAVQDGPPSTFASILLASWSVLPSTLAPMPEDLDARAA</sequence>
<proteinExistence type="predicted"/>
<reference evidence="2" key="1">
    <citation type="journal article" date="2014" name="Proc. Natl. Acad. Sci. U.S.A.">
        <title>Extensive sampling of basidiomycete genomes demonstrates inadequacy of the white-rot/brown-rot paradigm for wood decay fungi.</title>
        <authorList>
            <person name="Riley R."/>
            <person name="Salamov A.A."/>
            <person name="Brown D.W."/>
            <person name="Nagy L.G."/>
            <person name="Floudas D."/>
            <person name="Held B.W."/>
            <person name="Levasseur A."/>
            <person name="Lombard V."/>
            <person name="Morin E."/>
            <person name="Otillar R."/>
            <person name="Lindquist E.A."/>
            <person name="Sun H."/>
            <person name="LaButti K.M."/>
            <person name="Schmutz J."/>
            <person name="Jabbour D."/>
            <person name="Luo H."/>
            <person name="Baker S.E."/>
            <person name="Pisabarro A.G."/>
            <person name="Walton J.D."/>
            <person name="Blanchette R.A."/>
            <person name="Henrissat B."/>
            <person name="Martin F."/>
            <person name="Cullen D."/>
            <person name="Hibbett D.S."/>
            <person name="Grigoriev I.V."/>
        </authorList>
    </citation>
    <scope>NUCLEOTIDE SEQUENCE [LARGE SCALE GENOMIC DNA]</scope>
    <source>
        <strain evidence="2">MUCL 33604</strain>
    </source>
</reference>
<dbReference type="InParanoid" id="A0A067Q4C1"/>
<accession>A0A067Q4C1</accession>
<organism evidence="1 2">
    <name type="scientific">Jaapia argillacea MUCL 33604</name>
    <dbReference type="NCBI Taxonomy" id="933084"/>
    <lineage>
        <taxon>Eukaryota</taxon>
        <taxon>Fungi</taxon>
        <taxon>Dikarya</taxon>
        <taxon>Basidiomycota</taxon>
        <taxon>Agaricomycotina</taxon>
        <taxon>Agaricomycetes</taxon>
        <taxon>Agaricomycetidae</taxon>
        <taxon>Jaapiales</taxon>
        <taxon>Jaapiaceae</taxon>
        <taxon>Jaapia</taxon>
    </lineage>
</organism>
<name>A0A067Q4C1_9AGAM</name>
<dbReference type="Proteomes" id="UP000027265">
    <property type="component" value="Unassembled WGS sequence"/>
</dbReference>
<dbReference type="AlphaFoldDB" id="A0A067Q4C1"/>